<reference evidence="1" key="1">
    <citation type="submission" date="2020-03" db="EMBL/GenBank/DDBJ databases">
        <title>FDA dAtabase for Regulatory Grade micrObial Sequences (FDA-ARGOS): Supporting development and validation of Infectious Disease Dx tests.</title>
        <authorList>
            <person name="Campos J."/>
            <person name="Goldberg B."/>
            <person name="Tallon L."/>
            <person name="Sadzewicz L."/>
            <person name="Vavikolanu K."/>
            <person name="Mehta A."/>
            <person name="Aluvathingal J."/>
            <person name="Nadendla S."/>
            <person name="Nandy P."/>
            <person name="Geyer C."/>
            <person name="Yan Y."/>
            <person name="Sichtig H."/>
        </authorList>
    </citation>
    <scope>NUCLEOTIDE SEQUENCE [LARGE SCALE GENOMIC DNA]</scope>
    <source>
        <strain evidence="1">FDAARGOS_652</strain>
    </source>
</reference>
<organism evidence="1 2">
    <name type="scientific">Candida parapsilosis</name>
    <name type="common">Yeast</name>
    <dbReference type="NCBI Taxonomy" id="5480"/>
    <lineage>
        <taxon>Eukaryota</taxon>
        <taxon>Fungi</taxon>
        <taxon>Dikarya</taxon>
        <taxon>Ascomycota</taxon>
        <taxon>Saccharomycotina</taxon>
        <taxon>Pichiomycetes</taxon>
        <taxon>Debaryomycetaceae</taxon>
        <taxon>Candida/Lodderomyces clade</taxon>
        <taxon>Candida</taxon>
    </lineage>
</organism>
<evidence type="ECO:0000313" key="2">
    <source>
        <dbReference type="Proteomes" id="UP000590412"/>
    </source>
</evidence>
<name>A0A8X7NHX2_CANPA</name>
<dbReference type="Proteomes" id="UP000590412">
    <property type="component" value="Unassembled WGS sequence"/>
</dbReference>
<protein>
    <submittedName>
        <fullName evidence="1">Uncharacterized protein</fullName>
    </submittedName>
</protein>
<gene>
    <name evidence="1" type="ORF">FOB60_005721</name>
</gene>
<proteinExistence type="predicted"/>
<dbReference type="AlphaFoldDB" id="A0A8X7NHX2"/>
<sequence>MDKIQNKDTHKAAANFDITHFENIELNELTKYNARHGASNTPQVKHPHAQVRDLRNKQEVAAFVKEKYGENYKGFGPLSIDDEQEQCRRKRYILKGALQAVRKVILKLKSAKYRKRGLVPRSSLRSEQEKQAELCHSMYYYEDDYIQPLVWVGIKFRDTLPPGPYQEPAVLKTSLS</sequence>
<evidence type="ECO:0000313" key="1">
    <source>
        <dbReference type="EMBL" id="KAF6042967.1"/>
    </source>
</evidence>
<accession>A0A8X7NHX2</accession>
<dbReference type="EMBL" id="JABWAB010000013">
    <property type="protein sequence ID" value="KAF6042967.1"/>
    <property type="molecule type" value="Genomic_DNA"/>
</dbReference>
<comment type="caution">
    <text evidence="1">The sequence shown here is derived from an EMBL/GenBank/DDBJ whole genome shotgun (WGS) entry which is preliminary data.</text>
</comment>